<dbReference type="EMBL" id="CP047423">
    <property type="protein sequence ID" value="QPD02420.1"/>
    <property type="molecule type" value="Genomic_DNA"/>
</dbReference>
<evidence type="ECO:0000313" key="2">
    <source>
        <dbReference type="EMBL" id="QPD02420.1"/>
    </source>
</evidence>
<keyword evidence="1" id="KW-0732">Signal</keyword>
<proteinExistence type="predicted"/>
<feature type="signal peptide" evidence="1">
    <location>
        <begin position="1"/>
        <end position="38"/>
    </location>
</feature>
<evidence type="ECO:0000256" key="1">
    <source>
        <dbReference type="SAM" id="SignalP"/>
    </source>
</evidence>
<feature type="chain" id="PRO_5032330089" description="Rap1a immunity protein domain-containing protein" evidence="1">
    <location>
        <begin position="39"/>
        <end position="150"/>
    </location>
</feature>
<name>A0A7S8FAP7_9BACT</name>
<accession>A0A7S8FAP7</accession>
<evidence type="ECO:0008006" key="4">
    <source>
        <dbReference type="Google" id="ProtNLM"/>
    </source>
</evidence>
<dbReference type="AlphaFoldDB" id="A0A7S8FAP7"/>
<reference evidence="2 3" key="1">
    <citation type="journal article" date="2020" name="ISME J.">
        <title>Enrichment and physiological characterization of a novel comammox Nitrospira indicates ammonium inhibition of complete nitrification.</title>
        <authorList>
            <person name="Sakoula D."/>
            <person name="Koch H."/>
            <person name="Frank J."/>
            <person name="Jetten M.S.M."/>
            <person name="van Kessel M.A.H.J."/>
            <person name="Lucker S."/>
        </authorList>
    </citation>
    <scope>NUCLEOTIDE SEQUENCE [LARGE SCALE GENOMIC DNA]</scope>
    <source>
        <strain evidence="2">Comreactor17</strain>
    </source>
</reference>
<dbReference type="Proteomes" id="UP000593737">
    <property type="component" value="Chromosome"/>
</dbReference>
<evidence type="ECO:0000313" key="3">
    <source>
        <dbReference type="Proteomes" id="UP000593737"/>
    </source>
</evidence>
<organism evidence="2 3">
    <name type="scientific">Candidatus Nitrospira kreftii</name>
    <dbReference type="NCBI Taxonomy" id="2652173"/>
    <lineage>
        <taxon>Bacteria</taxon>
        <taxon>Pseudomonadati</taxon>
        <taxon>Nitrospirota</taxon>
        <taxon>Nitrospiria</taxon>
        <taxon>Nitrospirales</taxon>
        <taxon>Nitrospiraceae</taxon>
        <taxon>Nitrospira</taxon>
    </lineage>
</organism>
<sequence>MGFSQCNKTTRHRSSERVLTMVRNVALFLSIISGTALAADSNGNYMVGGGSGSVLCGEFVKTLEQARAKGEGTIGYISIMQGFTMYLLGFQTGYNKAASETYDIFSGIEEKELMSQLSIYCKDNPKTRFGVAVSVLAEGNYSTRIRKYSP</sequence>
<dbReference type="KEGG" id="nkf:Nkreftii_000194"/>
<gene>
    <name evidence="2" type="ORF">Nkreftii_000194</name>
</gene>
<protein>
    <recommendedName>
        <fullName evidence="4">Rap1a immunity protein domain-containing protein</fullName>
    </recommendedName>
</protein>